<feature type="transmembrane region" description="Helical" evidence="2">
    <location>
        <begin position="32"/>
        <end position="54"/>
    </location>
</feature>
<dbReference type="GO" id="GO:0008643">
    <property type="term" value="P:carbohydrate transport"/>
    <property type="evidence" value="ECO:0007669"/>
    <property type="project" value="InterPro"/>
</dbReference>
<keyword evidence="2" id="KW-0812">Transmembrane</keyword>
<protein>
    <submittedName>
        <fullName evidence="3">MFS transporter</fullName>
    </submittedName>
</protein>
<dbReference type="SUPFAM" id="SSF103473">
    <property type="entry name" value="MFS general substrate transporter"/>
    <property type="match status" value="1"/>
</dbReference>
<organism evidence="3 4">
    <name type="scientific">Parvibium lacunae</name>
    <dbReference type="NCBI Taxonomy" id="1888893"/>
    <lineage>
        <taxon>Bacteria</taxon>
        <taxon>Pseudomonadati</taxon>
        <taxon>Pseudomonadota</taxon>
        <taxon>Betaproteobacteria</taxon>
        <taxon>Burkholderiales</taxon>
        <taxon>Alcaligenaceae</taxon>
        <taxon>Parvibium</taxon>
    </lineage>
</organism>
<sequence>MKNGILAQLAYGGLALPLAVLALPVYLYVPKYYVDHFALSLSTIGFLLLAIRLLDALFDPWIGYYLNQSGPISTAHRLRRTIQWATPLLCLGLTGVFLPLLIPAWFTPHFSHQPTLTWIWLTLGLVLAYGGYSLASIAHQAWGAWLGNNAAERLRWVSAREGLGLLGVIIAAIVPTIAGLSTLVWLFNLSLGIALWALLYYCPAPQLGSVNLMASPAQTAPPPTRNLVGYGQALFAPLRQASFRWLIGVYIVNGIAASIPATLFLFYVQDALGLAEYAGPLLMLYFLLGALGLPVWVKLADRYGQTPMWGLGMGLSVVAFLWAAFLPHSGWELPGYILVCALTGCVLGADLAMPATLLANWIRQQNDASALEPANSPQAGTQAIGLWHCVTKLNLAIAAGLALPMLEWAGYVSQAPGSAPLAAGSDGLQALIWAYAGLPCLLKLAAWGLLLRSPLAQFESIVRPDVLSERKSP</sequence>
<feature type="transmembrane region" description="Helical" evidence="2">
    <location>
        <begin position="84"/>
        <end position="106"/>
    </location>
</feature>
<dbReference type="Gene3D" id="1.20.1250.20">
    <property type="entry name" value="MFS general substrate transporter like domains"/>
    <property type="match status" value="1"/>
</dbReference>
<evidence type="ECO:0000256" key="2">
    <source>
        <dbReference type="SAM" id="Phobius"/>
    </source>
</evidence>
<dbReference type="Proteomes" id="UP000252357">
    <property type="component" value="Unassembled WGS sequence"/>
</dbReference>
<dbReference type="GO" id="GO:0005886">
    <property type="term" value="C:plasma membrane"/>
    <property type="evidence" value="ECO:0007669"/>
    <property type="project" value="TreeGrafter"/>
</dbReference>
<feature type="transmembrane region" description="Helical" evidence="2">
    <location>
        <begin position="333"/>
        <end position="353"/>
    </location>
</feature>
<dbReference type="InterPro" id="IPR036259">
    <property type="entry name" value="MFS_trans_sf"/>
</dbReference>
<dbReference type="AlphaFoldDB" id="A0A368L118"/>
<keyword evidence="4" id="KW-1185">Reference proteome</keyword>
<dbReference type="PANTHER" id="PTHR11328:SF24">
    <property type="entry name" value="MAJOR FACILITATOR SUPERFAMILY (MFS) PROFILE DOMAIN-CONTAINING PROTEIN"/>
    <property type="match status" value="1"/>
</dbReference>
<proteinExistence type="inferred from homology"/>
<feature type="transmembrane region" description="Helical" evidence="2">
    <location>
        <begin position="274"/>
        <end position="297"/>
    </location>
</feature>
<dbReference type="RefSeq" id="WP_114403277.1">
    <property type="nucleotide sequence ID" value="NZ_QPGB01000004.1"/>
</dbReference>
<feature type="transmembrane region" description="Helical" evidence="2">
    <location>
        <begin position="393"/>
        <end position="412"/>
    </location>
</feature>
<comment type="caution">
    <text evidence="3">The sequence shown here is derived from an EMBL/GenBank/DDBJ whole genome shotgun (WGS) entry which is preliminary data.</text>
</comment>
<feature type="transmembrane region" description="Helical" evidence="2">
    <location>
        <begin position="309"/>
        <end position="327"/>
    </location>
</feature>
<dbReference type="GO" id="GO:0015293">
    <property type="term" value="F:symporter activity"/>
    <property type="evidence" value="ECO:0007669"/>
    <property type="project" value="InterPro"/>
</dbReference>
<dbReference type="InterPro" id="IPR039672">
    <property type="entry name" value="MFS_2"/>
</dbReference>
<dbReference type="Pfam" id="PF13347">
    <property type="entry name" value="MFS_2"/>
    <property type="match status" value="1"/>
</dbReference>
<feature type="transmembrane region" description="Helical" evidence="2">
    <location>
        <begin position="432"/>
        <end position="451"/>
    </location>
</feature>
<name>A0A368L118_9BURK</name>
<feature type="transmembrane region" description="Helical" evidence="2">
    <location>
        <begin position="159"/>
        <end position="178"/>
    </location>
</feature>
<reference evidence="3 4" key="1">
    <citation type="journal article" date="2018" name="Int. J. Syst. Evol. Microbiol.">
        <title>Parvibium lacunae gen. nov., sp. nov., a new member of the family Alcaligenaceae isolated from a freshwater pond.</title>
        <authorList>
            <person name="Chen W.M."/>
            <person name="Xie P.B."/>
            <person name="Hsu M.Y."/>
            <person name="Sheu S.Y."/>
        </authorList>
    </citation>
    <scope>NUCLEOTIDE SEQUENCE [LARGE SCALE GENOMIC DNA]</scope>
    <source>
        <strain evidence="3 4">KMB9</strain>
    </source>
</reference>
<feature type="transmembrane region" description="Helical" evidence="2">
    <location>
        <begin position="184"/>
        <end position="202"/>
    </location>
</feature>
<feature type="transmembrane region" description="Helical" evidence="2">
    <location>
        <begin position="245"/>
        <end position="268"/>
    </location>
</feature>
<comment type="similarity">
    <text evidence="1">Belongs to the sodium:galactoside symporter (TC 2.A.2) family.</text>
</comment>
<keyword evidence="2" id="KW-1133">Transmembrane helix</keyword>
<evidence type="ECO:0000313" key="4">
    <source>
        <dbReference type="Proteomes" id="UP000252357"/>
    </source>
</evidence>
<evidence type="ECO:0000256" key="1">
    <source>
        <dbReference type="ARBA" id="ARBA00009617"/>
    </source>
</evidence>
<dbReference type="OrthoDB" id="181905at2"/>
<accession>A0A368L118</accession>
<dbReference type="PANTHER" id="PTHR11328">
    <property type="entry name" value="MAJOR FACILITATOR SUPERFAMILY DOMAIN-CONTAINING PROTEIN"/>
    <property type="match status" value="1"/>
</dbReference>
<dbReference type="EMBL" id="QPGB01000004">
    <property type="protein sequence ID" value="RCS57135.1"/>
    <property type="molecule type" value="Genomic_DNA"/>
</dbReference>
<feature type="transmembrane region" description="Helical" evidence="2">
    <location>
        <begin position="118"/>
        <end position="138"/>
    </location>
</feature>
<gene>
    <name evidence="3" type="ORF">DU000_10050</name>
</gene>
<keyword evidence="2" id="KW-0472">Membrane</keyword>
<evidence type="ECO:0000313" key="3">
    <source>
        <dbReference type="EMBL" id="RCS57135.1"/>
    </source>
</evidence>